<keyword evidence="6" id="KW-0472">Membrane</keyword>
<keyword evidence="7" id="KW-0998">Cell outer membrane</keyword>
<evidence type="ECO:0000256" key="2">
    <source>
        <dbReference type="ARBA" id="ARBA00004442"/>
    </source>
</evidence>
<reference evidence="8" key="1">
    <citation type="journal article" date="2021" name="PeerJ">
        <title>Extensive microbial diversity within the chicken gut microbiome revealed by metagenomics and culture.</title>
        <authorList>
            <person name="Gilroy R."/>
            <person name="Ravi A."/>
            <person name="Getino M."/>
            <person name="Pursley I."/>
            <person name="Horton D.L."/>
            <person name="Alikhan N.F."/>
            <person name="Baker D."/>
            <person name="Gharbi K."/>
            <person name="Hall N."/>
            <person name="Watson M."/>
            <person name="Adriaenssens E.M."/>
            <person name="Foster-Nyarko E."/>
            <person name="Jarju S."/>
            <person name="Secka A."/>
            <person name="Antonio M."/>
            <person name="Oren A."/>
            <person name="Chaudhuri R.R."/>
            <person name="La Ragione R."/>
            <person name="Hildebrand F."/>
            <person name="Pallen M.J."/>
        </authorList>
    </citation>
    <scope>NUCLEOTIDE SEQUENCE</scope>
    <source>
        <strain evidence="8">CHK188-16595</strain>
    </source>
</reference>
<evidence type="ECO:0000313" key="8">
    <source>
        <dbReference type="EMBL" id="HJB74836.1"/>
    </source>
</evidence>
<dbReference type="InterPro" id="IPR003368">
    <property type="entry name" value="POMP_repeat"/>
</dbReference>
<dbReference type="EMBL" id="DWXN01000009">
    <property type="protein sequence ID" value="HJB74836.1"/>
    <property type="molecule type" value="Genomic_DNA"/>
</dbReference>
<evidence type="ECO:0000256" key="5">
    <source>
        <dbReference type="ARBA" id="ARBA00022729"/>
    </source>
</evidence>
<protein>
    <submittedName>
        <fullName evidence="8">Uncharacterized protein</fullName>
    </submittedName>
</protein>
<proteinExistence type="predicted"/>
<evidence type="ECO:0000256" key="4">
    <source>
        <dbReference type="ARBA" id="ARBA00022525"/>
    </source>
</evidence>
<dbReference type="NCBIfam" id="TIGR01376">
    <property type="entry name" value="POMP_repeat"/>
    <property type="match status" value="1"/>
</dbReference>
<dbReference type="Proteomes" id="UP000823877">
    <property type="component" value="Unassembled WGS sequence"/>
</dbReference>
<name>A0A9D2S9G5_9FIRM</name>
<comment type="caution">
    <text evidence="8">The sequence shown here is derived from an EMBL/GenBank/DDBJ whole genome shotgun (WGS) entry which is preliminary data.</text>
</comment>
<accession>A0A9D2S9G5</accession>
<keyword evidence="4" id="KW-0964">Secreted</keyword>
<dbReference type="GO" id="GO:0009279">
    <property type="term" value="C:cell outer membrane"/>
    <property type="evidence" value="ECO:0007669"/>
    <property type="project" value="UniProtKB-SubCell"/>
</dbReference>
<evidence type="ECO:0000256" key="3">
    <source>
        <dbReference type="ARBA" id="ARBA00004613"/>
    </source>
</evidence>
<dbReference type="AlphaFoldDB" id="A0A9D2S9G5"/>
<evidence type="ECO:0000313" key="9">
    <source>
        <dbReference type="Proteomes" id="UP000823877"/>
    </source>
</evidence>
<keyword evidence="5" id="KW-0732">Signal</keyword>
<dbReference type="GO" id="GO:0005576">
    <property type="term" value="C:extracellular region"/>
    <property type="evidence" value="ECO:0007669"/>
    <property type="project" value="UniProtKB-SubCell"/>
</dbReference>
<evidence type="ECO:0000256" key="1">
    <source>
        <dbReference type="ARBA" id="ARBA00004196"/>
    </source>
</evidence>
<gene>
    <name evidence="8" type="ORF">IAA37_04085</name>
</gene>
<evidence type="ECO:0000256" key="6">
    <source>
        <dbReference type="ARBA" id="ARBA00023136"/>
    </source>
</evidence>
<evidence type="ECO:0000256" key="7">
    <source>
        <dbReference type="ARBA" id="ARBA00023237"/>
    </source>
</evidence>
<comment type="subcellular location">
    <subcellularLocation>
        <location evidence="1">Cell envelope</location>
    </subcellularLocation>
    <subcellularLocation>
        <location evidence="2">Cell outer membrane</location>
    </subcellularLocation>
    <subcellularLocation>
        <location evidence="3">Secreted</location>
    </subcellularLocation>
</comment>
<organism evidence="8 9">
    <name type="scientific">Candidatus Eubacterium faecale</name>
    <dbReference type="NCBI Taxonomy" id="2838568"/>
    <lineage>
        <taxon>Bacteria</taxon>
        <taxon>Bacillati</taxon>
        <taxon>Bacillota</taxon>
        <taxon>Clostridia</taxon>
        <taxon>Eubacteriales</taxon>
        <taxon>Eubacteriaceae</taxon>
        <taxon>Eubacterium</taxon>
    </lineage>
</organism>
<sequence length="22" mass="2382">MINNTSKQGGLIYADDVSLVWG</sequence>
<reference evidence="8" key="2">
    <citation type="submission" date="2021-04" db="EMBL/GenBank/DDBJ databases">
        <authorList>
            <person name="Gilroy R."/>
        </authorList>
    </citation>
    <scope>NUCLEOTIDE SEQUENCE</scope>
    <source>
        <strain evidence="8">CHK188-16595</strain>
    </source>
</reference>